<proteinExistence type="predicted"/>
<dbReference type="Proteomes" id="UP000217790">
    <property type="component" value="Unassembled WGS sequence"/>
</dbReference>
<keyword evidence="3" id="KW-1185">Reference proteome</keyword>
<feature type="compositionally biased region" description="Polar residues" evidence="1">
    <location>
        <begin position="1"/>
        <end position="26"/>
    </location>
</feature>
<dbReference type="EMBL" id="KZ293647">
    <property type="protein sequence ID" value="PBK98868.1"/>
    <property type="molecule type" value="Genomic_DNA"/>
</dbReference>
<dbReference type="InParanoid" id="A0A2H3E6U0"/>
<evidence type="ECO:0000256" key="1">
    <source>
        <dbReference type="SAM" id="MobiDB-lite"/>
    </source>
</evidence>
<dbReference type="OrthoDB" id="10371086at2759"/>
<evidence type="ECO:0000313" key="3">
    <source>
        <dbReference type="Proteomes" id="UP000217790"/>
    </source>
</evidence>
<accession>A0A2H3E6U0</accession>
<protein>
    <submittedName>
        <fullName evidence="2">Uncharacterized protein</fullName>
    </submittedName>
</protein>
<gene>
    <name evidence="2" type="ORF">ARMGADRAFT_482102</name>
</gene>
<organism evidence="2 3">
    <name type="scientific">Armillaria gallica</name>
    <name type="common">Bulbous honey fungus</name>
    <name type="synonym">Armillaria bulbosa</name>
    <dbReference type="NCBI Taxonomy" id="47427"/>
    <lineage>
        <taxon>Eukaryota</taxon>
        <taxon>Fungi</taxon>
        <taxon>Dikarya</taxon>
        <taxon>Basidiomycota</taxon>
        <taxon>Agaricomycotina</taxon>
        <taxon>Agaricomycetes</taxon>
        <taxon>Agaricomycetidae</taxon>
        <taxon>Agaricales</taxon>
        <taxon>Marasmiineae</taxon>
        <taxon>Physalacriaceae</taxon>
        <taxon>Armillaria</taxon>
    </lineage>
</organism>
<reference evidence="3" key="1">
    <citation type="journal article" date="2017" name="Nat. Ecol. Evol.">
        <title>Genome expansion and lineage-specific genetic innovations in the forest pathogenic fungi Armillaria.</title>
        <authorList>
            <person name="Sipos G."/>
            <person name="Prasanna A.N."/>
            <person name="Walter M.C."/>
            <person name="O'Connor E."/>
            <person name="Balint B."/>
            <person name="Krizsan K."/>
            <person name="Kiss B."/>
            <person name="Hess J."/>
            <person name="Varga T."/>
            <person name="Slot J."/>
            <person name="Riley R."/>
            <person name="Boka B."/>
            <person name="Rigling D."/>
            <person name="Barry K."/>
            <person name="Lee J."/>
            <person name="Mihaltcheva S."/>
            <person name="LaButti K."/>
            <person name="Lipzen A."/>
            <person name="Waldron R."/>
            <person name="Moloney N.M."/>
            <person name="Sperisen C."/>
            <person name="Kredics L."/>
            <person name="Vagvoelgyi C."/>
            <person name="Patrignani A."/>
            <person name="Fitzpatrick D."/>
            <person name="Nagy I."/>
            <person name="Doyle S."/>
            <person name="Anderson J.B."/>
            <person name="Grigoriev I.V."/>
            <person name="Gueldener U."/>
            <person name="Muensterkoetter M."/>
            <person name="Nagy L.G."/>
        </authorList>
    </citation>
    <scope>NUCLEOTIDE SEQUENCE [LARGE SCALE GENOMIC DNA]</scope>
    <source>
        <strain evidence="3">Ar21-2</strain>
    </source>
</reference>
<dbReference type="AlphaFoldDB" id="A0A2H3E6U0"/>
<evidence type="ECO:0000313" key="2">
    <source>
        <dbReference type="EMBL" id="PBK98868.1"/>
    </source>
</evidence>
<name>A0A2H3E6U0_ARMGA</name>
<sequence length="193" mass="21631">MEVSPTVSLWESPTTNIRKSESVTSPTEHRRTTGPGGFGRSRIYGISDGVVHHGNEQETPREGTSVPLKAWRQMEEISHTSSEIILTSYLVYRVFPSDPYLGHREIGLSTELARCFCAACQLFRPQRPNRSSFTDTEPVVPRFVRSDDTNYAGRKEDALERGGRQSKNHTMGKLIGGNSCVYVNYKQQPLGIL</sequence>
<feature type="region of interest" description="Disordered" evidence="1">
    <location>
        <begin position="1"/>
        <end position="41"/>
    </location>
</feature>